<keyword evidence="8 16" id="KW-0560">Oxidoreductase</keyword>
<keyword evidence="5 16" id="KW-0479">Metal-binding</keyword>
<evidence type="ECO:0000256" key="9">
    <source>
        <dbReference type="ARBA" id="ARBA00023008"/>
    </source>
</evidence>
<proteinExistence type="inferred from homology"/>
<dbReference type="InterPro" id="IPR024134">
    <property type="entry name" value="SOD_Cu/Zn_/chaperone"/>
</dbReference>
<protein>
    <recommendedName>
        <fullName evidence="3 16">Superoxide dismutase [Cu-Zn]</fullName>
        <ecNumber evidence="2 16">1.15.1.1</ecNumber>
    </recommendedName>
</protein>
<comment type="cofactor">
    <cofactor evidence="16">
        <name>Zn(2+)</name>
        <dbReference type="ChEBI" id="CHEBI:29105"/>
    </cofactor>
    <text evidence="16">Binds 1 zinc ion per subunit.</text>
</comment>
<keyword evidence="4" id="KW-1003">Cell membrane</keyword>
<evidence type="ECO:0000256" key="17">
    <source>
        <dbReference type="SAM" id="MobiDB-lite"/>
    </source>
</evidence>
<keyword evidence="11" id="KW-0564">Palmitate</keyword>
<keyword evidence="18" id="KW-0732">Signal</keyword>
<evidence type="ECO:0000256" key="10">
    <source>
        <dbReference type="ARBA" id="ARBA00023136"/>
    </source>
</evidence>
<dbReference type="FunFam" id="2.60.40.200:FF:000012">
    <property type="entry name" value="Superoxide dismutase [Cu-Zn]"/>
    <property type="match status" value="1"/>
</dbReference>
<dbReference type="NCBIfam" id="NF047631">
    <property type="entry name" value="SodCMycob"/>
    <property type="match status" value="1"/>
</dbReference>
<keyword evidence="12" id="KW-1015">Disulfide bond</keyword>
<dbReference type="Gene3D" id="2.60.40.200">
    <property type="entry name" value="Superoxide dismutase, copper/zinc binding domain"/>
    <property type="match status" value="1"/>
</dbReference>
<dbReference type="AlphaFoldDB" id="A0A1G8NCA5"/>
<feature type="signal peptide" evidence="18">
    <location>
        <begin position="1"/>
        <end position="34"/>
    </location>
</feature>
<reference evidence="20 21" key="1">
    <citation type="submission" date="2016-10" db="EMBL/GenBank/DDBJ databases">
        <authorList>
            <person name="de Groot N.N."/>
        </authorList>
    </citation>
    <scope>NUCLEOTIDE SEQUENCE [LARGE SCALE GENOMIC DNA]</scope>
    <source>
        <strain evidence="20 21">DSM 44892</strain>
    </source>
</reference>
<evidence type="ECO:0000256" key="8">
    <source>
        <dbReference type="ARBA" id="ARBA00023002"/>
    </source>
</evidence>
<name>A0A1G8NCA5_9NOCA</name>
<dbReference type="SUPFAM" id="SSF49329">
    <property type="entry name" value="Cu,Zn superoxide dismutase-like"/>
    <property type="match status" value="1"/>
</dbReference>
<dbReference type="PROSITE" id="PS51257">
    <property type="entry name" value="PROKAR_LIPOPROTEIN"/>
    <property type="match status" value="1"/>
</dbReference>
<keyword evidence="10" id="KW-0472">Membrane</keyword>
<evidence type="ECO:0000256" key="6">
    <source>
        <dbReference type="ARBA" id="ARBA00022833"/>
    </source>
</evidence>
<comment type="cofactor">
    <cofactor evidence="16">
        <name>Cu cation</name>
        <dbReference type="ChEBI" id="CHEBI:23378"/>
    </cofactor>
    <text evidence="16">Binds 1 copper ion per subunit.</text>
</comment>
<keyword evidence="21" id="KW-1185">Reference proteome</keyword>
<evidence type="ECO:0000259" key="19">
    <source>
        <dbReference type="Pfam" id="PF00080"/>
    </source>
</evidence>
<evidence type="ECO:0000256" key="13">
    <source>
        <dbReference type="ARBA" id="ARBA00023288"/>
    </source>
</evidence>
<evidence type="ECO:0000313" key="20">
    <source>
        <dbReference type="EMBL" id="SDI77884.1"/>
    </source>
</evidence>
<comment type="function">
    <text evidence="14">Destroys radicals which are normally produced within the cells and which are toxic to biological systems. May play a role in favoring mycobacterial survival in phagocytes.</text>
</comment>
<dbReference type="EMBL" id="FNDN01000011">
    <property type="protein sequence ID" value="SDI77884.1"/>
    <property type="molecule type" value="Genomic_DNA"/>
</dbReference>
<sequence length="232" mass="22913">MASSSTRRMSWRVVTPVVAVAALGLTACSNSEEASDTPGTTPPVWTGAADPDAHGAAGDGHGSAGHGASSESLTADLVDPSGAEVGTATFAAVDGGVRVALTVTGLEPGFHGVHVHQVGECEPQSAPPAGGDPGAFLSAGGHFQAEGHTGHPSSGDLTSIQVLADGSGELVTVTDSFTLEDLQAGDGTSLMVHADADNFGNIPTRYAPAPDEETLATGDAGPRVACGVIGEH</sequence>
<feature type="compositionally biased region" description="Low complexity" evidence="17">
    <location>
        <begin position="47"/>
        <end position="56"/>
    </location>
</feature>
<evidence type="ECO:0000256" key="16">
    <source>
        <dbReference type="RuleBase" id="RU000393"/>
    </source>
</evidence>
<evidence type="ECO:0000256" key="5">
    <source>
        <dbReference type="ARBA" id="ARBA00022723"/>
    </source>
</evidence>
<comment type="catalytic activity">
    <reaction evidence="15 16">
        <text>2 superoxide + 2 H(+) = H2O2 + O2</text>
        <dbReference type="Rhea" id="RHEA:20696"/>
        <dbReference type="ChEBI" id="CHEBI:15378"/>
        <dbReference type="ChEBI" id="CHEBI:15379"/>
        <dbReference type="ChEBI" id="CHEBI:16240"/>
        <dbReference type="ChEBI" id="CHEBI:18421"/>
        <dbReference type="EC" id="1.15.1.1"/>
    </reaction>
</comment>
<dbReference type="GO" id="GO:0005507">
    <property type="term" value="F:copper ion binding"/>
    <property type="evidence" value="ECO:0007669"/>
    <property type="project" value="InterPro"/>
</dbReference>
<dbReference type="EC" id="1.15.1.1" evidence="2 16"/>
<evidence type="ECO:0000256" key="1">
    <source>
        <dbReference type="ARBA" id="ARBA00010457"/>
    </source>
</evidence>
<dbReference type="Pfam" id="PF00080">
    <property type="entry name" value="Sod_Cu"/>
    <property type="match status" value="1"/>
</dbReference>
<evidence type="ECO:0000256" key="18">
    <source>
        <dbReference type="SAM" id="SignalP"/>
    </source>
</evidence>
<dbReference type="InterPro" id="IPR001424">
    <property type="entry name" value="SOD_Cu_Zn_dom"/>
</dbReference>
<gene>
    <name evidence="20" type="ORF">SAMN05444695_11124</name>
</gene>
<keyword evidence="9 16" id="KW-0186">Copper</keyword>
<evidence type="ECO:0000256" key="12">
    <source>
        <dbReference type="ARBA" id="ARBA00023157"/>
    </source>
</evidence>
<evidence type="ECO:0000256" key="7">
    <source>
        <dbReference type="ARBA" id="ARBA00022862"/>
    </source>
</evidence>
<dbReference type="InterPro" id="IPR036423">
    <property type="entry name" value="SOD-like_Cu/Zn_dom_sf"/>
</dbReference>
<evidence type="ECO:0000256" key="3">
    <source>
        <dbReference type="ARBA" id="ARBA00020928"/>
    </source>
</evidence>
<dbReference type="GO" id="GO:0004784">
    <property type="term" value="F:superoxide dismutase activity"/>
    <property type="evidence" value="ECO:0007669"/>
    <property type="project" value="UniProtKB-EC"/>
</dbReference>
<evidence type="ECO:0000256" key="11">
    <source>
        <dbReference type="ARBA" id="ARBA00023139"/>
    </source>
</evidence>
<dbReference type="RefSeq" id="WP_072739000.1">
    <property type="nucleotide sequence ID" value="NZ_CP048813.1"/>
</dbReference>
<dbReference type="OrthoDB" id="9792957at2"/>
<feature type="region of interest" description="Disordered" evidence="17">
    <location>
        <begin position="30"/>
        <end position="74"/>
    </location>
</feature>
<evidence type="ECO:0000313" key="21">
    <source>
        <dbReference type="Proteomes" id="UP000183263"/>
    </source>
</evidence>
<keyword evidence="6 16" id="KW-0862">Zinc</keyword>
<evidence type="ECO:0000256" key="2">
    <source>
        <dbReference type="ARBA" id="ARBA00012682"/>
    </source>
</evidence>
<dbReference type="Proteomes" id="UP000183263">
    <property type="component" value="Unassembled WGS sequence"/>
</dbReference>
<organism evidence="20 21">
    <name type="scientific">Rhodococcus triatomae</name>
    <dbReference type="NCBI Taxonomy" id="300028"/>
    <lineage>
        <taxon>Bacteria</taxon>
        <taxon>Bacillati</taxon>
        <taxon>Actinomycetota</taxon>
        <taxon>Actinomycetes</taxon>
        <taxon>Mycobacteriales</taxon>
        <taxon>Nocardiaceae</taxon>
        <taxon>Rhodococcus</taxon>
    </lineage>
</organism>
<feature type="domain" description="Superoxide dismutase copper/zinc binding" evidence="19">
    <location>
        <begin position="86"/>
        <end position="229"/>
    </location>
</feature>
<keyword evidence="13" id="KW-0449">Lipoprotein</keyword>
<evidence type="ECO:0000256" key="14">
    <source>
        <dbReference type="ARBA" id="ARBA00024900"/>
    </source>
</evidence>
<evidence type="ECO:0000256" key="15">
    <source>
        <dbReference type="ARBA" id="ARBA00049204"/>
    </source>
</evidence>
<comment type="similarity">
    <text evidence="1 16">Belongs to the Cu-Zn superoxide dismutase family.</text>
</comment>
<evidence type="ECO:0000256" key="4">
    <source>
        <dbReference type="ARBA" id="ARBA00022475"/>
    </source>
</evidence>
<dbReference type="InterPro" id="IPR018152">
    <property type="entry name" value="SOD_Cu/Zn_BS"/>
</dbReference>
<keyword evidence="7" id="KW-0049">Antioxidant</keyword>
<feature type="chain" id="PRO_5044244435" description="Superoxide dismutase [Cu-Zn]" evidence="18">
    <location>
        <begin position="35"/>
        <end position="232"/>
    </location>
</feature>
<accession>A0A1G8NCA5</accession>
<dbReference type="PANTHER" id="PTHR10003">
    <property type="entry name" value="SUPEROXIDE DISMUTASE CU-ZN -RELATED"/>
    <property type="match status" value="1"/>
</dbReference>
<dbReference type="PROSITE" id="PS00332">
    <property type="entry name" value="SOD_CU_ZN_2"/>
    <property type="match status" value="1"/>
</dbReference>